<dbReference type="Proteomes" id="UP001165960">
    <property type="component" value="Unassembled WGS sequence"/>
</dbReference>
<evidence type="ECO:0000313" key="2">
    <source>
        <dbReference type="Proteomes" id="UP001165960"/>
    </source>
</evidence>
<protein>
    <submittedName>
        <fullName evidence="1">Uncharacterized protein</fullName>
    </submittedName>
</protein>
<comment type="caution">
    <text evidence="1">The sequence shown here is derived from an EMBL/GenBank/DDBJ whole genome shotgun (WGS) entry which is preliminary data.</text>
</comment>
<dbReference type="EMBL" id="QTSX02001010">
    <property type="protein sequence ID" value="KAJ9083409.1"/>
    <property type="molecule type" value="Genomic_DNA"/>
</dbReference>
<reference evidence="1" key="1">
    <citation type="submission" date="2022-04" db="EMBL/GenBank/DDBJ databases">
        <title>Genome of the entomopathogenic fungus Entomophthora muscae.</title>
        <authorList>
            <person name="Elya C."/>
            <person name="Lovett B.R."/>
            <person name="Lee E."/>
            <person name="Macias A.M."/>
            <person name="Hajek A.E."/>
            <person name="De Bivort B.L."/>
            <person name="Kasson M.T."/>
            <person name="De Fine Licht H.H."/>
            <person name="Stajich J.E."/>
        </authorList>
    </citation>
    <scope>NUCLEOTIDE SEQUENCE</scope>
    <source>
        <strain evidence="1">Berkeley</strain>
    </source>
</reference>
<name>A0ACC2U8N8_9FUNG</name>
<proteinExistence type="predicted"/>
<gene>
    <name evidence="1" type="ORF">DSO57_1034975</name>
</gene>
<organism evidence="1 2">
    <name type="scientific">Entomophthora muscae</name>
    <dbReference type="NCBI Taxonomy" id="34485"/>
    <lineage>
        <taxon>Eukaryota</taxon>
        <taxon>Fungi</taxon>
        <taxon>Fungi incertae sedis</taxon>
        <taxon>Zoopagomycota</taxon>
        <taxon>Entomophthoromycotina</taxon>
        <taxon>Entomophthoromycetes</taxon>
        <taxon>Entomophthorales</taxon>
        <taxon>Entomophthoraceae</taxon>
        <taxon>Entomophthora</taxon>
    </lineage>
</organism>
<sequence>MKLLDISFHVEICGDHVDGHNVMVRMGFCSTLTVAMAYLFGGRDTAQQEAASEQDYSQGGFETHRFMNHDASKLAVIYWTCFKLITWASFTELR</sequence>
<keyword evidence="2" id="KW-1185">Reference proteome</keyword>
<accession>A0ACC2U8N8</accession>
<evidence type="ECO:0000313" key="1">
    <source>
        <dbReference type="EMBL" id="KAJ9083409.1"/>
    </source>
</evidence>